<dbReference type="Pfam" id="PF00646">
    <property type="entry name" value="F-box"/>
    <property type="match status" value="1"/>
</dbReference>
<evidence type="ECO:0000259" key="1">
    <source>
        <dbReference type="PROSITE" id="PS50181"/>
    </source>
</evidence>
<comment type="caution">
    <text evidence="2">The sequence shown here is derived from an EMBL/GenBank/DDBJ whole genome shotgun (WGS) entry which is preliminary data.</text>
</comment>
<dbReference type="InterPro" id="IPR001810">
    <property type="entry name" value="F-box_dom"/>
</dbReference>
<gene>
    <name evidence="2" type="ORF">CSOL1703_00001239</name>
</gene>
<dbReference type="SUPFAM" id="SSF81383">
    <property type="entry name" value="F-box domain"/>
    <property type="match status" value="1"/>
</dbReference>
<evidence type="ECO:0000313" key="3">
    <source>
        <dbReference type="Proteomes" id="UP000775872"/>
    </source>
</evidence>
<reference evidence="2 3" key="2">
    <citation type="submission" date="2021-10" db="EMBL/GenBank/DDBJ databases">
        <authorList>
            <person name="Piombo E."/>
        </authorList>
    </citation>
    <scope>NUCLEOTIDE SEQUENCE [LARGE SCALE GENOMIC DNA]</scope>
</reference>
<keyword evidence="3" id="KW-1185">Reference proteome</keyword>
<dbReference type="Proteomes" id="UP000775872">
    <property type="component" value="Unassembled WGS sequence"/>
</dbReference>
<protein>
    <recommendedName>
        <fullName evidence="1">F-box domain-containing protein</fullName>
    </recommendedName>
</protein>
<name>A0A9P0EIS4_9HYPO</name>
<dbReference type="EMBL" id="CABFOC020000035">
    <property type="protein sequence ID" value="CAH0049283.1"/>
    <property type="molecule type" value="Genomic_DNA"/>
</dbReference>
<dbReference type="InterPro" id="IPR036047">
    <property type="entry name" value="F-box-like_dom_sf"/>
</dbReference>
<dbReference type="PROSITE" id="PS50181">
    <property type="entry name" value="FBOX"/>
    <property type="match status" value="1"/>
</dbReference>
<dbReference type="AlphaFoldDB" id="A0A9P0EIS4"/>
<reference evidence="3" key="1">
    <citation type="submission" date="2019-06" db="EMBL/GenBank/DDBJ databases">
        <authorList>
            <person name="Broberg M."/>
        </authorList>
    </citation>
    <scope>NUCLEOTIDE SEQUENCE [LARGE SCALE GENOMIC DNA]</scope>
</reference>
<organism evidence="2 3">
    <name type="scientific">Clonostachys solani</name>
    <dbReference type="NCBI Taxonomy" id="160281"/>
    <lineage>
        <taxon>Eukaryota</taxon>
        <taxon>Fungi</taxon>
        <taxon>Dikarya</taxon>
        <taxon>Ascomycota</taxon>
        <taxon>Pezizomycotina</taxon>
        <taxon>Sordariomycetes</taxon>
        <taxon>Hypocreomycetidae</taxon>
        <taxon>Hypocreales</taxon>
        <taxon>Bionectriaceae</taxon>
        <taxon>Clonostachys</taxon>
    </lineage>
</organism>
<feature type="domain" description="F-box" evidence="1">
    <location>
        <begin position="1"/>
        <end position="45"/>
    </location>
</feature>
<accession>A0A9P0EIS4</accession>
<dbReference type="OrthoDB" id="4191831at2759"/>
<proteinExistence type="predicted"/>
<dbReference type="CDD" id="cd09917">
    <property type="entry name" value="F-box_SF"/>
    <property type="match status" value="1"/>
</dbReference>
<sequence>MRLPSLPNEIIDHVLGFVPRSDLAKLCQVNNSLRHSTEPFLYSTIFLYWYHDEIPPIIPLLRTLLERSELFVYIDSVTLCGIDFGAGVTRPLLDTTTMPLDQFQAAIKQTQVPYTSLWIDQLRSGSIDALAGLLIANLSKTVFLAITHNFIHECEVVPRVLQSKILGQLPEFTTFGRLPKFERLSHLVYCKRRDDPFEEYDDDEYFIEAISLLCLPTVTDLVIRLPNPEVFYWPFGEPDLDHLTSLEVDWVYPRCLAKILTCTRNLRTLSWIWQYREDATIGSDSILDYDRIITALLPLKGTLETLRFQLDEEVLQAAGPGIATVGSWNGLRDFQRLTHLEVPLMSLTGVGPDPQPMERYIPDRLETLCLVPTMLTQKDAVLWMCHPEAVSNQEFKNMSRDESRPEHCILAVIHAFTRQCTLSLPRLHCIGFAGDYYLWNIELDFLMDQLGVKHGSIEFQVIDEPYWEAHHLPGYLDCIESNLVGHALPFGEGKGGRVDEMRDAAIKAHGGSCGSA</sequence>
<evidence type="ECO:0000313" key="2">
    <source>
        <dbReference type="EMBL" id="CAH0049283.1"/>
    </source>
</evidence>